<feature type="region of interest" description="Disordered" evidence="1">
    <location>
        <begin position="1"/>
        <end position="47"/>
    </location>
</feature>
<comment type="caution">
    <text evidence="2">The sequence shown here is derived from an EMBL/GenBank/DDBJ whole genome shotgun (WGS) entry which is preliminary data.</text>
</comment>
<evidence type="ECO:0000313" key="3">
    <source>
        <dbReference type="Proteomes" id="UP001151760"/>
    </source>
</evidence>
<sequence>MPMRKKDTRDGYHQRLVVNKEEEKKKKRADSREKNKKKEEEENMDAFLVTKERRTQFVFIRNREEKRRKPTLKPRFMMNPTTMMVDKGNDAKDEDEVIKPLQQTNKSHEDSSGDGGTNPAGIWFN</sequence>
<accession>A0ABQ4XGE0</accession>
<organism evidence="2 3">
    <name type="scientific">Tanacetum coccineum</name>
    <dbReference type="NCBI Taxonomy" id="301880"/>
    <lineage>
        <taxon>Eukaryota</taxon>
        <taxon>Viridiplantae</taxon>
        <taxon>Streptophyta</taxon>
        <taxon>Embryophyta</taxon>
        <taxon>Tracheophyta</taxon>
        <taxon>Spermatophyta</taxon>
        <taxon>Magnoliopsida</taxon>
        <taxon>eudicotyledons</taxon>
        <taxon>Gunneridae</taxon>
        <taxon>Pentapetalae</taxon>
        <taxon>asterids</taxon>
        <taxon>campanulids</taxon>
        <taxon>Asterales</taxon>
        <taxon>Asteraceae</taxon>
        <taxon>Asteroideae</taxon>
        <taxon>Anthemideae</taxon>
        <taxon>Anthemidinae</taxon>
        <taxon>Tanacetum</taxon>
    </lineage>
</organism>
<feature type="compositionally biased region" description="Basic and acidic residues" evidence="1">
    <location>
        <begin position="1"/>
        <end position="40"/>
    </location>
</feature>
<gene>
    <name evidence="2" type="ORF">Tco_0678577</name>
</gene>
<keyword evidence="3" id="KW-1185">Reference proteome</keyword>
<feature type="region of interest" description="Disordered" evidence="1">
    <location>
        <begin position="63"/>
        <end position="125"/>
    </location>
</feature>
<reference evidence="2" key="2">
    <citation type="submission" date="2022-01" db="EMBL/GenBank/DDBJ databases">
        <authorList>
            <person name="Yamashiro T."/>
            <person name="Shiraishi A."/>
            <person name="Satake H."/>
            <person name="Nakayama K."/>
        </authorList>
    </citation>
    <scope>NUCLEOTIDE SEQUENCE</scope>
</reference>
<dbReference type="Proteomes" id="UP001151760">
    <property type="component" value="Unassembled WGS sequence"/>
</dbReference>
<dbReference type="EMBL" id="BQNB010009472">
    <property type="protein sequence ID" value="GJS64013.1"/>
    <property type="molecule type" value="Genomic_DNA"/>
</dbReference>
<proteinExistence type="predicted"/>
<evidence type="ECO:0000256" key="1">
    <source>
        <dbReference type="SAM" id="MobiDB-lite"/>
    </source>
</evidence>
<protein>
    <submittedName>
        <fullName evidence="2">Uncharacterized protein</fullName>
    </submittedName>
</protein>
<reference evidence="2" key="1">
    <citation type="journal article" date="2022" name="Int. J. Mol. Sci.">
        <title>Draft Genome of Tanacetum Coccineum: Genomic Comparison of Closely Related Tanacetum-Family Plants.</title>
        <authorList>
            <person name="Yamashiro T."/>
            <person name="Shiraishi A."/>
            <person name="Nakayama K."/>
            <person name="Satake H."/>
        </authorList>
    </citation>
    <scope>NUCLEOTIDE SEQUENCE</scope>
</reference>
<evidence type="ECO:0000313" key="2">
    <source>
        <dbReference type="EMBL" id="GJS64013.1"/>
    </source>
</evidence>
<name>A0ABQ4XGE0_9ASTR</name>